<dbReference type="InterPro" id="IPR027417">
    <property type="entry name" value="P-loop_NTPase"/>
</dbReference>
<dbReference type="Proteomes" id="UP000887568">
    <property type="component" value="Unplaced"/>
</dbReference>
<dbReference type="Pfam" id="PF00685">
    <property type="entry name" value="Sulfotransfer_1"/>
    <property type="match status" value="1"/>
</dbReference>
<feature type="transmembrane region" description="Helical" evidence="1">
    <location>
        <begin position="7"/>
        <end position="27"/>
    </location>
</feature>
<keyword evidence="4" id="KW-1185">Reference proteome</keyword>
<dbReference type="AlphaFoldDB" id="A0A914BQP0"/>
<dbReference type="PANTHER" id="PTHR10704">
    <property type="entry name" value="CARBOHYDRATE SULFOTRANSFERASE"/>
    <property type="match status" value="1"/>
</dbReference>
<dbReference type="SUPFAM" id="SSF52540">
    <property type="entry name" value="P-loop containing nucleoside triphosphate hydrolases"/>
    <property type="match status" value="1"/>
</dbReference>
<keyword evidence="1" id="KW-0472">Membrane</keyword>
<proteinExistence type="predicted"/>
<evidence type="ECO:0000313" key="4">
    <source>
        <dbReference type="Proteomes" id="UP000887568"/>
    </source>
</evidence>
<dbReference type="GO" id="GO:0006790">
    <property type="term" value="P:sulfur compound metabolic process"/>
    <property type="evidence" value="ECO:0007669"/>
    <property type="project" value="TreeGrafter"/>
</dbReference>
<feature type="domain" description="Sulfotransferase" evidence="2">
    <location>
        <begin position="234"/>
        <end position="383"/>
    </location>
</feature>
<keyword evidence="1" id="KW-1133">Transmembrane helix</keyword>
<evidence type="ECO:0000259" key="2">
    <source>
        <dbReference type="Pfam" id="PF00685"/>
    </source>
</evidence>
<protein>
    <recommendedName>
        <fullName evidence="2">Sulfotransferase domain-containing protein</fullName>
    </recommendedName>
</protein>
<dbReference type="OMA" id="SQVYQAW"/>
<dbReference type="PANTHER" id="PTHR10704:SF71">
    <property type="entry name" value="CARBOHYDRATE SULFOTRANSFERASE 1-LIKE"/>
    <property type="match status" value="1"/>
</dbReference>
<dbReference type="RefSeq" id="XP_038077971.1">
    <property type="nucleotide sequence ID" value="XM_038222043.1"/>
</dbReference>
<dbReference type="InterPro" id="IPR000863">
    <property type="entry name" value="Sulfotransferase_dom"/>
</dbReference>
<name>A0A914BQP0_PATMI</name>
<sequence>MHRARCYRKFVICIVLFATVWIVMLVVGPKLTKPPRVLPFLDVSYWSKSSDGDHSSSLNADARDVRNQSKPVLPGRFPEATRHLPTPVLLFASMRTGSSFVGEALGNSKDVFYLFEPGHALQTTQLAKLESMRSLGLTYNVASLCINMLAKLYRCDFRDLDFYLKYLSDQKLDVLKHRTPRLYEACRYRQPHDATQCKVTLRMATKSCKQSKYVIVKEIRIPQIEMLTPLIEAHGLDLKVINLIRDPRPMTASVLRAMRGRNLFSSNKTLPKYCRGVLSKYCRYGKANLELGKGPSWQRRYMFLRYEDMASDPTSTTNNIFKFLGRRKVPKTVQRWIEKNTKSGTPGPYSTSGNSSQVYQAWRGAMPFEVAKAIEEVGQCREMMDMMGYRLLEDERHQRNLSRSLYGHLNV</sequence>
<organism evidence="3 4">
    <name type="scientific">Patiria miniata</name>
    <name type="common">Bat star</name>
    <name type="synonym">Asterina miniata</name>
    <dbReference type="NCBI Taxonomy" id="46514"/>
    <lineage>
        <taxon>Eukaryota</taxon>
        <taxon>Metazoa</taxon>
        <taxon>Echinodermata</taxon>
        <taxon>Eleutherozoa</taxon>
        <taxon>Asterozoa</taxon>
        <taxon>Asteroidea</taxon>
        <taxon>Valvatacea</taxon>
        <taxon>Valvatida</taxon>
        <taxon>Asterinidae</taxon>
        <taxon>Patiria</taxon>
    </lineage>
</organism>
<accession>A0A914BQP0</accession>
<keyword evidence="1" id="KW-0812">Transmembrane</keyword>
<dbReference type="Gene3D" id="3.40.50.300">
    <property type="entry name" value="P-loop containing nucleotide triphosphate hydrolases"/>
    <property type="match status" value="1"/>
</dbReference>
<dbReference type="EnsemblMetazoa" id="XM_038222043.1">
    <property type="protein sequence ID" value="XP_038077971.1"/>
    <property type="gene ID" value="LOC119745582"/>
</dbReference>
<dbReference type="OrthoDB" id="6138663at2759"/>
<dbReference type="InterPro" id="IPR051135">
    <property type="entry name" value="Gal/GlcNAc/GalNAc_ST"/>
</dbReference>
<dbReference type="GO" id="GO:0006044">
    <property type="term" value="P:N-acetylglucosamine metabolic process"/>
    <property type="evidence" value="ECO:0007669"/>
    <property type="project" value="TreeGrafter"/>
</dbReference>
<reference evidence="3" key="1">
    <citation type="submission" date="2022-11" db="UniProtKB">
        <authorList>
            <consortium name="EnsemblMetazoa"/>
        </authorList>
    </citation>
    <scope>IDENTIFICATION</scope>
</reference>
<evidence type="ECO:0000256" key="1">
    <source>
        <dbReference type="SAM" id="Phobius"/>
    </source>
</evidence>
<dbReference type="GeneID" id="119745582"/>
<dbReference type="GO" id="GO:0001517">
    <property type="term" value="F:N-acetylglucosamine 6-O-sulfotransferase activity"/>
    <property type="evidence" value="ECO:0007669"/>
    <property type="project" value="TreeGrafter"/>
</dbReference>
<evidence type="ECO:0000313" key="3">
    <source>
        <dbReference type="EnsemblMetazoa" id="XP_038077971.1"/>
    </source>
</evidence>